<keyword evidence="1" id="KW-1133">Transmembrane helix</keyword>
<keyword evidence="1" id="KW-0472">Membrane</keyword>
<name>A0A1I2UCS5_9CORY</name>
<accession>A0A1I2UCS5</accession>
<evidence type="ECO:0000256" key="1">
    <source>
        <dbReference type="SAM" id="Phobius"/>
    </source>
</evidence>
<reference evidence="2 3" key="1">
    <citation type="submission" date="2016-10" db="EMBL/GenBank/DDBJ databases">
        <authorList>
            <person name="de Groot N.N."/>
        </authorList>
    </citation>
    <scope>NUCLEOTIDE SEQUENCE [LARGE SCALE GENOMIC DNA]</scope>
    <source>
        <strain>J11</strain>
        <strain evidence="3">PG 39</strain>
    </source>
</reference>
<evidence type="ECO:0000313" key="2">
    <source>
        <dbReference type="EMBL" id="SFG74995.1"/>
    </source>
</evidence>
<evidence type="ECO:0000313" key="3">
    <source>
        <dbReference type="Proteomes" id="UP000199065"/>
    </source>
</evidence>
<dbReference type="RefSeq" id="WP_092286608.1">
    <property type="nucleotide sequence ID" value="NZ_FOPJ01000013.1"/>
</dbReference>
<proteinExistence type="predicted"/>
<dbReference type="AlphaFoldDB" id="A0A1I2UCS5"/>
<feature type="transmembrane region" description="Helical" evidence="1">
    <location>
        <begin position="70"/>
        <end position="89"/>
    </location>
</feature>
<feature type="transmembrane region" description="Helical" evidence="1">
    <location>
        <begin position="95"/>
        <end position="112"/>
    </location>
</feature>
<sequence>MTSSEKTELGKTRLGLIISWSMITLVAVQSTKYISGQLSIDGTQMMVMAVNVAILVAAGYFTASRLGKNFIYQSIIFAVGLFLIAYAAHSPIGNIATAVIACIAIIVYLSRVSKTA</sequence>
<keyword evidence="1" id="KW-0812">Transmembrane</keyword>
<keyword evidence="3" id="KW-1185">Reference proteome</keyword>
<feature type="transmembrane region" description="Helical" evidence="1">
    <location>
        <begin position="12"/>
        <end position="31"/>
    </location>
</feature>
<dbReference type="EMBL" id="FOPJ01000013">
    <property type="protein sequence ID" value="SFG74995.1"/>
    <property type="molecule type" value="Genomic_DNA"/>
</dbReference>
<feature type="transmembrane region" description="Helical" evidence="1">
    <location>
        <begin position="43"/>
        <end position="63"/>
    </location>
</feature>
<gene>
    <name evidence="2" type="ORF">SAMN05660282_01819</name>
</gene>
<dbReference type="Proteomes" id="UP000199065">
    <property type="component" value="Unassembled WGS sequence"/>
</dbReference>
<protein>
    <submittedName>
        <fullName evidence="2">Uncharacterized protein</fullName>
    </submittedName>
</protein>
<organism evidence="2 3">
    <name type="scientific">Corynebacterium spheniscorum</name>
    <dbReference type="NCBI Taxonomy" id="185761"/>
    <lineage>
        <taxon>Bacteria</taxon>
        <taxon>Bacillati</taxon>
        <taxon>Actinomycetota</taxon>
        <taxon>Actinomycetes</taxon>
        <taxon>Mycobacteriales</taxon>
        <taxon>Corynebacteriaceae</taxon>
        <taxon>Corynebacterium</taxon>
    </lineage>
</organism>